<dbReference type="InterPro" id="IPR027785">
    <property type="entry name" value="UvrD-like_helicase_C"/>
</dbReference>
<dbReference type="RefSeq" id="WP_188496132.1">
    <property type="nucleotide sequence ID" value="NZ_BMFV01000004.1"/>
</dbReference>
<dbReference type="PANTHER" id="PTHR11070:SF17">
    <property type="entry name" value="DNA HELICASE IV"/>
    <property type="match status" value="1"/>
</dbReference>
<dbReference type="Pfam" id="PF00580">
    <property type="entry name" value="UvrD-helicase"/>
    <property type="match status" value="1"/>
</dbReference>
<dbReference type="EMBL" id="BMFV01000004">
    <property type="protein sequence ID" value="GGH77001.1"/>
    <property type="molecule type" value="Genomic_DNA"/>
</dbReference>
<proteinExistence type="predicted"/>
<evidence type="ECO:0000259" key="6">
    <source>
        <dbReference type="PROSITE" id="PS51198"/>
    </source>
</evidence>
<keyword evidence="2 5" id="KW-0378">Hydrolase</keyword>
<evidence type="ECO:0000256" key="3">
    <source>
        <dbReference type="ARBA" id="ARBA00022806"/>
    </source>
</evidence>
<dbReference type="GO" id="GO:0003677">
    <property type="term" value="F:DNA binding"/>
    <property type="evidence" value="ECO:0007669"/>
    <property type="project" value="InterPro"/>
</dbReference>
<dbReference type="PROSITE" id="PS51198">
    <property type="entry name" value="UVRD_HELICASE_ATP_BIND"/>
    <property type="match status" value="1"/>
</dbReference>
<keyword evidence="4 5" id="KW-0067">ATP-binding</keyword>
<protein>
    <submittedName>
        <fullName evidence="7">Helicase IV</fullName>
    </submittedName>
</protein>
<dbReference type="SUPFAM" id="SSF52540">
    <property type="entry name" value="P-loop containing nucleoside triphosphate hydrolases"/>
    <property type="match status" value="1"/>
</dbReference>
<dbReference type="InterPro" id="IPR048228">
    <property type="entry name" value="HelD_bacillota"/>
</dbReference>
<evidence type="ECO:0000256" key="4">
    <source>
        <dbReference type="ARBA" id="ARBA00022840"/>
    </source>
</evidence>
<evidence type="ECO:0000256" key="1">
    <source>
        <dbReference type="ARBA" id="ARBA00022741"/>
    </source>
</evidence>
<keyword evidence="8" id="KW-1185">Reference proteome</keyword>
<evidence type="ECO:0000313" key="8">
    <source>
        <dbReference type="Proteomes" id="UP000656813"/>
    </source>
</evidence>
<feature type="domain" description="UvrD-like helicase ATP-binding" evidence="6">
    <location>
        <begin position="212"/>
        <end position="610"/>
    </location>
</feature>
<accession>A0A8J3EL38</accession>
<dbReference type="GO" id="GO:0005829">
    <property type="term" value="C:cytosol"/>
    <property type="evidence" value="ECO:0007669"/>
    <property type="project" value="TreeGrafter"/>
</dbReference>
<organism evidence="7 8">
    <name type="scientific">Pullulanibacillus pueri</name>
    <dbReference type="NCBI Taxonomy" id="1437324"/>
    <lineage>
        <taxon>Bacteria</taxon>
        <taxon>Bacillati</taxon>
        <taxon>Bacillota</taxon>
        <taxon>Bacilli</taxon>
        <taxon>Bacillales</taxon>
        <taxon>Sporolactobacillaceae</taxon>
        <taxon>Pullulanibacillus</taxon>
    </lineage>
</organism>
<comment type="caution">
    <text evidence="7">The sequence shown here is derived from an EMBL/GenBank/DDBJ whole genome shotgun (WGS) entry which is preliminary data.</text>
</comment>
<keyword evidence="3 5" id="KW-0347">Helicase</keyword>
<evidence type="ECO:0000256" key="5">
    <source>
        <dbReference type="PROSITE-ProRule" id="PRU00560"/>
    </source>
</evidence>
<feature type="binding site" evidence="5">
    <location>
        <begin position="233"/>
        <end position="240"/>
    </location>
    <ligand>
        <name>ATP</name>
        <dbReference type="ChEBI" id="CHEBI:30616"/>
    </ligand>
</feature>
<dbReference type="GO" id="GO:0000725">
    <property type="term" value="P:recombinational repair"/>
    <property type="evidence" value="ECO:0007669"/>
    <property type="project" value="TreeGrafter"/>
</dbReference>
<dbReference type="InterPro" id="IPR014016">
    <property type="entry name" value="UvrD-like_ATP-bd"/>
</dbReference>
<gene>
    <name evidence="7" type="primary">helD</name>
    <name evidence="7" type="ORF">GCM10007096_08250</name>
</gene>
<dbReference type="NCBIfam" id="NF041464">
    <property type="entry name" value="HelD_BACSU"/>
    <property type="match status" value="1"/>
</dbReference>
<dbReference type="AlphaFoldDB" id="A0A8J3EL38"/>
<dbReference type="Gene3D" id="3.40.50.300">
    <property type="entry name" value="P-loop containing nucleotide triphosphate hydrolases"/>
    <property type="match status" value="3"/>
</dbReference>
<dbReference type="GO" id="GO:0005524">
    <property type="term" value="F:ATP binding"/>
    <property type="evidence" value="ECO:0007669"/>
    <property type="project" value="UniProtKB-UniRule"/>
</dbReference>
<name>A0A8J3EL38_9BACL</name>
<dbReference type="GO" id="GO:0016787">
    <property type="term" value="F:hydrolase activity"/>
    <property type="evidence" value="ECO:0007669"/>
    <property type="project" value="UniProtKB-UniRule"/>
</dbReference>
<reference evidence="7" key="1">
    <citation type="journal article" date="2014" name="Int. J. Syst. Evol. Microbiol.">
        <title>Complete genome sequence of Corynebacterium casei LMG S-19264T (=DSM 44701T), isolated from a smear-ripened cheese.</title>
        <authorList>
            <consortium name="US DOE Joint Genome Institute (JGI-PGF)"/>
            <person name="Walter F."/>
            <person name="Albersmeier A."/>
            <person name="Kalinowski J."/>
            <person name="Ruckert C."/>
        </authorList>
    </citation>
    <scope>NUCLEOTIDE SEQUENCE</scope>
    <source>
        <strain evidence="7">CGMCC 1.12777</strain>
    </source>
</reference>
<sequence length="774" mass="89860">MAIDQNEFKKEQKRVDKVVEVIEYKENKLVESTGGLKEDIIDIRKRFWEDVTVNVDEPDDIVESHATIKQQAEMLAERERSHKHYHKELKTLDRLKQNPYFGRIDFKEASEQEIEQVYLGIASLMDETNESFLIYDWRAPISSLYYDYTPGPAQYETPEETVKGNMELKRQFIIRNSQIKSVFDTGVTIGDELLQEVLGNRSDTHMKSIVATIQKEQNKIIRDDSSRLLVVQGVAGSGKTSAALQRVAYLLYRYRQTLNANNILLFSPNPLFNSYVASVLPELGEENMEQKTFQQYLEAELSPAFTVEDPFNQIEYTLSGREEEHYQIRMASIHLKSSLKFKRIMDDYIQQLGLKGMIFRNIKFRGKRLVTAQAIHDFFYSLDASQSITFRMEQVEAWILKELKKFERQERKKVWVNEAINLLDKGDYLEVDQAIEAKDGFHEDSFDDIEQEEARLSRLVVHRHFKPLYKKVKQLKFINIQAIYMALFKETFSSKPRRWKEIAQATINQLSQHQIYYEDATPYLYLKGKIEGRYQNTAIRHVFLDEAQDYSPFQIALLKEFFPKSKMTVLGDFNQAIYPHTENLTDLLADDVYDVEAQERIVLTRSYRSTYEITEFTKPIVEGNEEIIPFNRHGEKPTLTLVNDELGHREKLAKTIKALQEKGHETIAVICKTAKESDAAYDALSKAFDVRLVTKKTSTFEKGILVLPSYLAKGIEFDAVLIYNASKDIYTQASEAKLLYTACTRAMHELHLFSIGEKSSLLEKVPSELYTVLK</sequence>
<evidence type="ECO:0000256" key="2">
    <source>
        <dbReference type="ARBA" id="ARBA00022801"/>
    </source>
</evidence>
<keyword evidence="1 5" id="KW-0547">Nucleotide-binding</keyword>
<dbReference type="Proteomes" id="UP000656813">
    <property type="component" value="Unassembled WGS sequence"/>
</dbReference>
<dbReference type="GO" id="GO:0043138">
    <property type="term" value="F:3'-5' DNA helicase activity"/>
    <property type="evidence" value="ECO:0007669"/>
    <property type="project" value="TreeGrafter"/>
</dbReference>
<reference evidence="7" key="2">
    <citation type="submission" date="2020-09" db="EMBL/GenBank/DDBJ databases">
        <authorList>
            <person name="Sun Q."/>
            <person name="Zhou Y."/>
        </authorList>
    </citation>
    <scope>NUCLEOTIDE SEQUENCE</scope>
    <source>
        <strain evidence="7">CGMCC 1.12777</strain>
    </source>
</reference>
<evidence type="ECO:0000313" key="7">
    <source>
        <dbReference type="EMBL" id="GGH77001.1"/>
    </source>
</evidence>
<dbReference type="InterPro" id="IPR027417">
    <property type="entry name" value="P-loop_NTPase"/>
</dbReference>
<dbReference type="PANTHER" id="PTHR11070">
    <property type="entry name" value="UVRD / RECB / PCRA DNA HELICASE FAMILY MEMBER"/>
    <property type="match status" value="1"/>
</dbReference>
<dbReference type="Pfam" id="PF13538">
    <property type="entry name" value="UvrD_C_2"/>
    <property type="match status" value="1"/>
</dbReference>
<dbReference type="InterPro" id="IPR000212">
    <property type="entry name" value="DNA_helicase_UvrD/REP"/>
</dbReference>